<proteinExistence type="inferred from homology"/>
<dbReference type="InterPro" id="IPR036942">
    <property type="entry name" value="Beta-barrel_TonB_sf"/>
</dbReference>
<evidence type="ECO:0000256" key="1">
    <source>
        <dbReference type="ARBA" id="ARBA00004571"/>
    </source>
</evidence>
<dbReference type="Gene3D" id="2.170.130.10">
    <property type="entry name" value="TonB-dependent receptor, plug domain"/>
    <property type="match status" value="1"/>
</dbReference>
<keyword evidence="14" id="KW-1185">Reference proteome</keyword>
<evidence type="ECO:0000256" key="7">
    <source>
        <dbReference type="ARBA" id="ARBA00023237"/>
    </source>
</evidence>
<dbReference type="InterPro" id="IPR037066">
    <property type="entry name" value="Plug_dom_sf"/>
</dbReference>
<evidence type="ECO:0000256" key="9">
    <source>
        <dbReference type="RuleBase" id="RU003357"/>
    </source>
</evidence>
<dbReference type="Proteomes" id="UP000605676">
    <property type="component" value="Unassembled WGS sequence"/>
</dbReference>
<feature type="domain" description="TonB-dependent receptor plug" evidence="12">
    <location>
        <begin position="128"/>
        <end position="233"/>
    </location>
</feature>
<reference evidence="13 14" key="1">
    <citation type="submission" date="2021-01" db="EMBL/GenBank/DDBJ databases">
        <title>Carboxyliciviraga sp.nov., isolated from coastal sediments.</title>
        <authorList>
            <person name="Lu D."/>
            <person name="Zhang T."/>
        </authorList>
    </citation>
    <scope>NUCLEOTIDE SEQUENCE [LARGE SCALE GENOMIC DNA]</scope>
    <source>
        <strain evidence="13 14">N1Y132</strain>
    </source>
</reference>
<keyword evidence="13" id="KW-0675">Receptor</keyword>
<evidence type="ECO:0000259" key="12">
    <source>
        <dbReference type="Pfam" id="PF07715"/>
    </source>
</evidence>
<feature type="domain" description="TonB-dependent receptor-like beta-barrel" evidence="11">
    <location>
        <begin position="285"/>
        <end position="765"/>
    </location>
</feature>
<keyword evidence="4 8" id="KW-0812">Transmembrane</keyword>
<evidence type="ECO:0000256" key="10">
    <source>
        <dbReference type="SAM" id="SignalP"/>
    </source>
</evidence>
<dbReference type="PANTHER" id="PTHR30069">
    <property type="entry name" value="TONB-DEPENDENT OUTER MEMBRANE RECEPTOR"/>
    <property type="match status" value="1"/>
</dbReference>
<organism evidence="13 14">
    <name type="scientific">Carboxylicivirga marina</name>
    <dbReference type="NCBI Taxonomy" id="2800988"/>
    <lineage>
        <taxon>Bacteria</taxon>
        <taxon>Pseudomonadati</taxon>
        <taxon>Bacteroidota</taxon>
        <taxon>Bacteroidia</taxon>
        <taxon>Marinilabiliales</taxon>
        <taxon>Marinilabiliaceae</taxon>
        <taxon>Carboxylicivirga</taxon>
    </lineage>
</organism>
<accession>A0ABS1HFC9</accession>
<comment type="caution">
    <text evidence="13">The sequence shown here is derived from an EMBL/GenBank/DDBJ whole genome shotgun (WGS) entry which is preliminary data.</text>
</comment>
<keyword evidence="6 8" id="KW-0472">Membrane</keyword>
<dbReference type="PANTHER" id="PTHR30069:SF57">
    <property type="entry name" value="TONB-DEPENDENT RECEPTOR"/>
    <property type="match status" value="1"/>
</dbReference>
<feature type="signal peptide" evidence="10">
    <location>
        <begin position="1"/>
        <end position="22"/>
    </location>
</feature>
<dbReference type="RefSeq" id="WP_200463566.1">
    <property type="nucleotide sequence ID" value="NZ_JAENRR010000005.1"/>
</dbReference>
<dbReference type="Pfam" id="PF13715">
    <property type="entry name" value="CarbopepD_reg_2"/>
    <property type="match status" value="1"/>
</dbReference>
<gene>
    <name evidence="13" type="ORF">JIV24_03210</name>
</gene>
<dbReference type="SUPFAM" id="SSF49464">
    <property type="entry name" value="Carboxypeptidase regulatory domain-like"/>
    <property type="match status" value="1"/>
</dbReference>
<name>A0ABS1HFC9_9BACT</name>
<dbReference type="InterPro" id="IPR008969">
    <property type="entry name" value="CarboxyPept-like_regulatory"/>
</dbReference>
<evidence type="ECO:0000313" key="14">
    <source>
        <dbReference type="Proteomes" id="UP000605676"/>
    </source>
</evidence>
<dbReference type="InterPro" id="IPR039426">
    <property type="entry name" value="TonB-dep_rcpt-like"/>
</dbReference>
<feature type="chain" id="PRO_5046424031" evidence="10">
    <location>
        <begin position="23"/>
        <end position="805"/>
    </location>
</feature>
<dbReference type="PROSITE" id="PS52016">
    <property type="entry name" value="TONB_DEPENDENT_REC_3"/>
    <property type="match status" value="1"/>
</dbReference>
<dbReference type="InterPro" id="IPR000531">
    <property type="entry name" value="Beta-barrel_TonB"/>
</dbReference>
<evidence type="ECO:0000313" key="13">
    <source>
        <dbReference type="EMBL" id="MBK3516335.1"/>
    </source>
</evidence>
<protein>
    <submittedName>
        <fullName evidence="13">TonB-dependent receptor</fullName>
    </submittedName>
</protein>
<evidence type="ECO:0000256" key="5">
    <source>
        <dbReference type="ARBA" id="ARBA00023077"/>
    </source>
</evidence>
<evidence type="ECO:0000256" key="6">
    <source>
        <dbReference type="ARBA" id="ARBA00023136"/>
    </source>
</evidence>
<comment type="similarity">
    <text evidence="8 9">Belongs to the TonB-dependent receptor family.</text>
</comment>
<sequence>MKYCIAKALLLISLFISTITIAQTPPPEPMCDLNGTITAAGKPLPLATVTINNTTLGVASDMDGEFELGFIPEGEFIVKAQAMGYKPIEKTVSFKKGASIKLSFELEEDVLGLEQVVVTADRNERKRKEASTIVNTLTPKLLENTQSVSIGEGLNYVPGLRLENNCQNCGFTQVRMNGLDGAHSQVLINNRAVFSNLAGVYGLELIPSSMIERIEVVRGGGSALYGSNAVAGTINLITKDPMVNSYDLTAQYNSVGAGTDGEAQGDYSVNMNTTIVSDDKKTGLALYGFYRDKDPYDANNDGFSEISQIENLTLGARLYHRIDYRNKITFDFMRVNEERRGGNDFDKLNHEAEISEAVDHKITTIAGTYERFVGTGSMWSVYGSTQNVDRASYYGADKSLQDYGQTDGMTYNIGIQFKSDFGKNSIVTGIELVHDDMLDQKLGYPDYENPIYAGDGTTIEGFEHIPNTTITDQNKNVYGVFAQYDRQLGPVKASLGARFDRYKITDLDHKEGNNDGNVFSPRVNLLWDVIPSLQWRVSYSQGYRAPQVFDEDLHIETSGSRKVIHANDPNLKQETSHSYMTSFDFNRRFGVWNVGLLVEGFYTNLDDAFAQSPEHDEDTGVTTYIRSNAENGAEVKGVNFELTASPNNKFYIRAGYTTQSSEFGEAVELGESDFLRTPNDYGFFAVDYIVGEKLTLIASGTYTGKMKIAYYGEELKPGETPIIIGDEDPGVIRTTPTFFDLGLKAEYQLKVGGLPLTAFAGVKNIFNSYQDDFDSGFNRDPAYVYGPTNPRTVYAGIKLSNVFGH</sequence>
<evidence type="ECO:0000256" key="4">
    <source>
        <dbReference type="ARBA" id="ARBA00022692"/>
    </source>
</evidence>
<keyword evidence="10" id="KW-0732">Signal</keyword>
<comment type="subcellular location">
    <subcellularLocation>
        <location evidence="1 8">Cell outer membrane</location>
        <topology evidence="1 8">Multi-pass membrane protein</topology>
    </subcellularLocation>
</comment>
<keyword evidence="7 8" id="KW-0998">Cell outer membrane</keyword>
<dbReference type="Pfam" id="PF07715">
    <property type="entry name" value="Plug"/>
    <property type="match status" value="1"/>
</dbReference>
<dbReference type="InterPro" id="IPR012910">
    <property type="entry name" value="Plug_dom"/>
</dbReference>
<evidence type="ECO:0000256" key="8">
    <source>
        <dbReference type="PROSITE-ProRule" id="PRU01360"/>
    </source>
</evidence>
<dbReference type="Pfam" id="PF00593">
    <property type="entry name" value="TonB_dep_Rec_b-barrel"/>
    <property type="match status" value="1"/>
</dbReference>
<dbReference type="Gene3D" id="2.40.170.20">
    <property type="entry name" value="TonB-dependent receptor, beta-barrel domain"/>
    <property type="match status" value="1"/>
</dbReference>
<dbReference type="SUPFAM" id="SSF56935">
    <property type="entry name" value="Porins"/>
    <property type="match status" value="1"/>
</dbReference>
<evidence type="ECO:0000256" key="3">
    <source>
        <dbReference type="ARBA" id="ARBA00022452"/>
    </source>
</evidence>
<dbReference type="CDD" id="cd01347">
    <property type="entry name" value="ligand_gated_channel"/>
    <property type="match status" value="1"/>
</dbReference>
<keyword evidence="5 9" id="KW-0798">TonB box</keyword>
<evidence type="ECO:0000256" key="2">
    <source>
        <dbReference type="ARBA" id="ARBA00022448"/>
    </source>
</evidence>
<evidence type="ECO:0000259" key="11">
    <source>
        <dbReference type="Pfam" id="PF00593"/>
    </source>
</evidence>
<dbReference type="EMBL" id="JAENRR010000005">
    <property type="protein sequence ID" value="MBK3516335.1"/>
    <property type="molecule type" value="Genomic_DNA"/>
</dbReference>
<keyword evidence="3 8" id="KW-1134">Transmembrane beta strand</keyword>
<dbReference type="Gene3D" id="2.60.40.1120">
    <property type="entry name" value="Carboxypeptidase-like, regulatory domain"/>
    <property type="match status" value="1"/>
</dbReference>
<keyword evidence="2 8" id="KW-0813">Transport</keyword>